<gene>
    <name evidence="8" type="ORF">BDY21DRAFT_86501</name>
</gene>
<evidence type="ECO:0000256" key="4">
    <source>
        <dbReference type="ARBA" id="ARBA00022989"/>
    </source>
</evidence>
<dbReference type="Proteomes" id="UP000799766">
    <property type="component" value="Unassembled WGS sequence"/>
</dbReference>
<dbReference type="GO" id="GO:0005743">
    <property type="term" value="C:mitochondrial inner membrane"/>
    <property type="evidence" value="ECO:0007669"/>
    <property type="project" value="TreeGrafter"/>
</dbReference>
<evidence type="ECO:0000256" key="5">
    <source>
        <dbReference type="ARBA" id="ARBA00023136"/>
    </source>
</evidence>
<dbReference type="OrthoDB" id="2148490at2759"/>
<dbReference type="PANTHER" id="PTHR12428:SF65">
    <property type="entry name" value="CYTOCHROME C OXIDASE ASSEMBLY PROTEIN COX18, MITOCHONDRIAL"/>
    <property type="match status" value="1"/>
</dbReference>
<evidence type="ECO:0000256" key="3">
    <source>
        <dbReference type="ARBA" id="ARBA00022692"/>
    </source>
</evidence>
<reference evidence="8" key="1">
    <citation type="journal article" date="2020" name="Stud. Mycol.">
        <title>101 Dothideomycetes genomes: a test case for predicting lifestyles and emergence of pathogens.</title>
        <authorList>
            <person name="Haridas S."/>
            <person name="Albert R."/>
            <person name="Binder M."/>
            <person name="Bloem J."/>
            <person name="Labutti K."/>
            <person name="Salamov A."/>
            <person name="Andreopoulos B."/>
            <person name="Baker S."/>
            <person name="Barry K."/>
            <person name="Bills G."/>
            <person name="Bluhm B."/>
            <person name="Cannon C."/>
            <person name="Castanera R."/>
            <person name="Culley D."/>
            <person name="Daum C."/>
            <person name="Ezra D."/>
            <person name="Gonzalez J."/>
            <person name="Henrissat B."/>
            <person name="Kuo A."/>
            <person name="Liang C."/>
            <person name="Lipzen A."/>
            <person name="Lutzoni F."/>
            <person name="Magnuson J."/>
            <person name="Mondo S."/>
            <person name="Nolan M."/>
            <person name="Ohm R."/>
            <person name="Pangilinan J."/>
            <person name="Park H.-J."/>
            <person name="Ramirez L."/>
            <person name="Alfaro M."/>
            <person name="Sun H."/>
            <person name="Tritt A."/>
            <person name="Yoshinaga Y."/>
            <person name="Zwiers L.-H."/>
            <person name="Turgeon B."/>
            <person name="Goodwin S."/>
            <person name="Spatafora J."/>
            <person name="Crous P."/>
            <person name="Grigoriev I."/>
        </authorList>
    </citation>
    <scope>NUCLEOTIDE SEQUENCE</scope>
    <source>
        <strain evidence="8">ATCC 16933</strain>
    </source>
</reference>
<feature type="transmembrane region" description="Helical" evidence="7">
    <location>
        <begin position="348"/>
        <end position="367"/>
    </location>
</feature>
<evidence type="ECO:0000313" key="8">
    <source>
        <dbReference type="EMBL" id="KAF2461442.1"/>
    </source>
</evidence>
<organism evidence="8 9">
    <name type="scientific">Lineolata rhizophorae</name>
    <dbReference type="NCBI Taxonomy" id="578093"/>
    <lineage>
        <taxon>Eukaryota</taxon>
        <taxon>Fungi</taxon>
        <taxon>Dikarya</taxon>
        <taxon>Ascomycota</taxon>
        <taxon>Pezizomycotina</taxon>
        <taxon>Dothideomycetes</taxon>
        <taxon>Dothideomycetes incertae sedis</taxon>
        <taxon>Lineolatales</taxon>
        <taxon>Lineolataceae</taxon>
        <taxon>Lineolata</taxon>
    </lineage>
</organism>
<dbReference type="GO" id="GO:0032979">
    <property type="term" value="P:protein insertion into mitochondrial inner membrane from matrix"/>
    <property type="evidence" value="ECO:0007669"/>
    <property type="project" value="TreeGrafter"/>
</dbReference>
<dbReference type="GO" id="GO:0032977">
    <property type="term" value="F:membrane insertase activity"/>
    <property type="evidence" value="ECO:0007669"/>
    <property type="project" value="InterPro"/>
</dbReference>
<dbReference type="InterPro" id="IPR001708">
    <property type="entry name" value="YidC/ALB3/OXA1/COX18"/>
</dbReference>
<evidence type="ECO:0008006" key="10">
    <source>
        <dbReference type="Google" id="ProtNLM"/>
    </source>
</evidence>
<evidence type="ECO:0000256" key="1">
    <source>
        <dbReference type="ARBA" id="ARBA00004141"/>
    </source>
</evidence>
<comment type="subcellular location">
    <subcellularLocation>
        <location evidence="1">Membrane</location>
        <topology evidence="1">Multi-pass membrane protein</topology>
    </subcellularLocation>
</comment>
<proteinExistence type="inferred from homology"/>
<comment type="similarity">
    <text evidence="2">Belongs to the OXA1/ALB3/YidC family.</text>
</comment>
<evidence type="ECO:0000256" key="7">
    <source>
        <dbReference type="SAM" id="Phobius"/>
    </source>
</evidence>
<dbReference type="EMBL" id="MU001671">
    <property type="protein sequence ID" value="KAF2461442.1"/>
    <property type="molecule type" value="Genomic_DNA"/>
</dbReference>
<accession>A0A6A6PCC2</accession>
<dbReference type="PANTHER" id="PTHR12428">
    <property type="entry name" value="OXA1"/>
    <property type="match status" value="1"/>
</dbReference>
<sequence>MVPTRLLATRRPGLLFHHYPNYIISSTEPRSHLLRAAFLPHTPRRANAVSAAIDNVCSTTCTTLQLIHDSTGLPWAAVIPLSALLVRLFILTPFVTIPQRHFQHRFLEVSPQYNLRRFILPQTWHHLIMLGPSVHARRKQLMDEAERAAFPTRKSLALDRMKWLQRRSWMWSLLHMPVFLVVAESLRRMMGTHSSLLGLIAKWLRQMSENTGGHTKAADGTDSVTTTSSAGDAVTGVISPSLTSGRDADGGADEIGAFAQNEIAADNRSLAVTTAPEDIASTIPSQSPWFVPSMQDEGMLWFPDLTAFDPTFTLSFLVSGVTFTHIWLSTRGANPQDQKRVFLTPTQVFRRFMLGVSVVVLPPVTFLLPSGVLLYWLSSTTLTLMSTQLMEKWKPLRPTLPITPEPWAMSEEHLKKASWEYALTKEKERIMKQKQGFAKQEVEMANNRRKGSRKR</sequence>
<feature type="region of interest" description="Disordered" evidence="6">
    <location>
        <begin position="434"/>
        <end position="455"/>
    </location>
</feature>
<protein>
    <recommendedName>
        <fullName evidence="10">60Kd inner membrane protein-domain-containing protein</fullName>
    </recommendedName>
</protein>
<dbReference type="AlphaFoldDB" id="A0A6A6PCC2"/>
<keyword evidence="4 7" id="KW-1133">Transmembrane helix</keyword>
<dbReference type="GO" id="GO:0033617">
    <property type="term" value="P:mitochondrial respiratory chain complex IV assembly"/>
    <property type="evidence" value="ECO:0007669"/>
    <property type="project" value="TreeGrafter"/>
</dbReference>
<keyword evidence="5 7" id="KW-0472">Membrane</keyword>
<keyword evidence="3 7" id="KW-0812">Transmembrane</keyword>
<name>A0A6A6PCC2_9PEZI</name>
<evidence type="ECO:0000256" key="6">
    <source>
        <dbReference type="SAM" id="MobiDB-lite"/>
    </source>
</evidence>
<evidence type="ECO:0000313" key="9">
    <source>
        <dbReference type="Proteomes" id="UP000799766"/>
    </source>
</evidence>
<keyword evidence="9" id="KW-1185">Reference proteome</keyword>
<evidence type="ECO:0000256" key="2">
    <source>
        <dbReference type="ARBA" id="ARBA00009877"/>
    </source>
</evidence>